<keyword evidence="11" id="KW-1185">Reference proteome</keyword>
<dbReference type="GO" id="GO:0016787">
    <property type="term" value="F:hydrolase activity"/>
    <property type="evidence" value="ECO:0007669"/>
    <property type="project" value="UniProtKB-KW"/>
</dbReference>
<sequence>MSKTPDVNELVSLIKKQQDEMKAQNDLIFSLLQATLKTTAPTVANAPTDPSCVVAALSARIPMFEYDPEAGKTFSKNGLTDMEKLSRLKEKSLDETTQVRLLLNKLPDEIYEQFAAKICPKNPSTESYADVVATLSDYFDVKRSLLSWRFACTQMSRLDENPAAYTSRINETCEKAMLKDITPEEWKTFFWIKGLDAAGDTQIRAHFIKFMERRVESKQPTTIMDLCEEWLRIQRQKTEVQELGQKRVLELKTKASPKTPTGTPHPFVAIPNPPATSVIERDTAKFCKSTRVTNPRKSTTSKPNTWTRCKAVTVANAESPQVQAVRRFIDVEVDGVQIPFQMDTGSDLTLVGTPEWERLGKPPLENVPFRVKNASGSDMDIKGRFKCNFQLKDSHASGYAYVRNSGNLLGLDWLEKSTHMNYHLDQMINSIENGRPFGEQLKEEFPEVFAEGLGKCNKEQAKLILKDNANPVFKQKRPVPYGSLAAVEGELNRLQQLGVIEPVTHSQWAAPVVCIKKASGKIRVCSDFSTGLNSALEDEEYPLPTSEEIFANLNGGSVFTQIDLSDAYLQVELDPESQPYAVINTHKGLFQYKRLPFGIKTAPAIFQKIMDKMITGLNGVAVYLDDIIVVGRSQAEHRENVRKVFARIREYGFHLKLDKCAFEQSEIKYLGFILNASGRRPDPEKVKVIHNMTPPRDQKVLRSFLGMISYYGQFIPNIKALRGPLDRLLVQDEDWRWTRIEERCFQKLKDVLSSDLNLVHFHPKHQIVLAADASEYGIGTVISHIMPDGTEKPIAHAARSLTETEKKYSQIEKEALALIFGVKKFHKFIYGRRFTLRTDHKPLLSIFGNKNGIPVHSQNRLVRWAIILLGYNFHIEYVNTDKFGQADALSRMIQHQEALQQDDFVIAKVEVEVQEVLRSSIRRLPLTNADVQTATRQDKDLQHLMKFAVSWSANESSFPRPYSEKFSKNSTLHTQEWIT</sequence>
<dbReference type="InterPro" id="IPR000477">
    <property type="entry name" value="RT_dom"/>
</dbReference>
<evidence type="ECO:0000256" key="4">
    <source>
        <dbReference type="ARBA" id="ARBA00022722"/>
    </source>
</evidence>
<dbReference type="Proteomes" id="UP000835052">
    <property type="component" value="Unassembled WGS sequence"/>
</dbReference>
<evidence type="ECO:0000313" key="10">
    <source>
        <dbReference type="EMBL" id="CAD6196084.1"/>
    </source>
</evidence>
<dbReference type="InterPro" id="IPR041373">
    <property type="entry name" value="RT_RNaseH"/>
</dbReference>
<dbReference type="InterPro" id="IPR043128">
    <property type="entry name" value="Rev_trsase/Diguanyl_cyclase"/>
</dbReference>
<dbReference type="Pfam" id="PF00078">
    <property type="entry name" value="RVT_1"/>
    <property type="match status" value="1"/>
</dbReference>
<dbReference type="InterPro" id="IPR050951">
    <property type="entry name" value="Retrovirus_Pol_polyprotein"/>
</dbReference>
<keyword evidence="6" id="KW-0378">Hydrolase</keyword>
<dbReference type="Gene3D" id="3.30.70.270">
    <property type="match status" value="2"/>
</dbReference>
<evidence type="ECO:0000313" key="11">
    <source>
        <dbReference type="Proteomes" id="UP000835052"/>
    </source>
</evidence>
<evidence type="ECO:0000256" key="6">
    <source>
        <dbReference type="ARBA" id="ARBA00022801"/>
    </source>
</evidence>
<evidence type="ECO:0000256" key="8">
    <source>
        <dbReference type="SAM" id="MobiDB-lite"/>
    </source>
</evidence>
<dbReference type="PANTHER" id="PTHR37984:SF5">
    <property type="entry name" value="PROTEIN NYNRIN-LIKE"/>
    <property type="match status" value="1"/>
</dbReference>
<keyword evidence="3" id="KW-0548">Nucleotidyltransferase</keyword>
<comment type="caution">
    <text evidence="10">The sequence shown here is derived from an EMBL/GenBank/DDBJ whole genome shotgun (WGS) entry which is preliminary data.</text>
</comment>
<organism evidence="10 11">
    <name type="scientific">Caenorhabditis auriculariae</name>
    <dbReference type="NCBI Taxonomy" id="2777116"/>
    <lineage>
        <taxon>Eukaryota</taxon>
        <taxon>Metazoa</taxon>
        <taxon>Ecdysozoa</taxon>
        <taxon>Nematoda</taxon>
        <taxon>Chromadorea</taxon>
        <taxon>Rhabditida</taxon>
        <taxon>Rhabditina</taxon>
        <taxon>Rhabditomorpha</taxon>
        <taxon>Rhabditoidea</taxon>
        <taxon>Rhabditidae</taxon>
        <taxon>Peloderinae</taxon>
        <taxon>Caenorhabditis</taxon>
    </lineage>
</organism>
<dbReference type="SUPFAM" id="SSF56672">
    <property type="entry name" value="DNA/RNA polymerases"/>
    <property type="match status" value="1"/>
</dbReference>
<reference evidence="10" key="1">
    <citation type="submission" date="2020-10" db="EMBL/GenBank/DDBJ databases">
        <authorList>
            <person name="Kikuchi T."/>
        </authorList>
    </citation>
    <scope>NUCLEOTIDE SEQUENCE</scope>
    <source>
        <strain evidence="10">NKZ352</strain>
    </source>
</reference>
<name>A0A8S1HSP7_9PELO</name>
<dbReference type="FunFam" id="3.30.70.270:FF:000020">
    <property type="entry name" value="Transposon Tf2-6 polyprotein-like Protein"/>
    <property type="match status" value="1"/>
</dbReference>
<feature type="domain" description="Reverse transcriptase" evidence="9">
    <location>
        <begin position="496"/>
        <end position="674"/>
    </location>
</feature>
<feature type="region of interest" description="Disordered" evidence="8">
    <location>
        <begin position="255"/>
        <end position="274"/>
    </location>
</feature>
<gene>
    <name evidence="10" type="ORF">CAUJ_LOCUS11999</name>
</gene>
<dbReference type="FunFam" id="3.10.20.370:FF:000001">
    <property type="entry name" value="Retrovirus-related Pol polyprotein from transposon 17.6-like protein"/>
    <property type="match status" value="1"/>
</dbReference>
<protein>
    <recommendedName>
        <fullName evidence="1">RNA-directed DNA polymerase</fullName>
        <ecNumber evidence="1">2.7.7.49</ecNumber>
    </recommendedName>
</protein>
<keyword evidence="7" id="KW-0695">RNA-directed DNA polymerase</keyword>
<dbReference type="EMBL" id="CAJGYM010000066">
    <property type="protein sequence ID" value="CAD6196084.1"/>
    <property type="molecule type" value="Genomic_DNA"/>
</dbReference>
<dbReference type="Pfam" id="PF23309">
    <property type="entry name" value="DUF7083"/>
    <property type="match status" value="1"/>
</dbReference>
<accession>A0A8S1HSP7</accession>
<evidence type="ECO:0000256" key="3">
    <source>
        <dbReference type="ARBA" id="ARBA00022695"/>
    </source>
</evidence>
<dbReference type="InterPro" id="IPR055510">
    <property type="entry name" value="DUF7083"/>
</dbReference>
<dbReference type="Gene3D" id="2.40.70.10">
    <property type="entry name" value="Acid Proteases"/>
    <property type="match status" value="1"/>
</dbReference>
<keyword evidence="5" id="KW-0255">Endonuclease</keyword>
<dbReference type="AlphaFoldDB" id="A0A8S1HSP7"/>
<keyword evidence="2" id="KW-0808">Transferase</keyword>
<evidence type="ECO:0000256" key="1">
    <source>
        <dbReference type="ARBA" id="ARBA00012493"/>
    </source>
</evidence>
<dbReference type="CDD" id="cd01647">
    <property type="entry name" value="RT_LTR"/>
    <property type="match status" value="1"/>
</dbReference>
<dbReference type="CDD" id="cd09274">
    <property type="entry name" value="RNase_HI_RT_Ty3"/>
    <property type="match status" value="1"/>
</dbReference>
<dbReference type="Pfam" id="PF17917">
    <property type="entry name" value="RT_RNaseH"/>
    <property type="match status" value="1"/>
</dbReference>
<keyword evidence="4" id="KW-0540">Nuclease</keyword>
<evidence type="ECO:0000256" key="5">
    <source>
        <dbReference type="ARBA" id="ARBA00022759"/>
    </source>
</evidence>
<proteinExistence type="predicted"/>
<dbReference type="PANTHER" id="PTHR37984">
    <property type="entry name" value="PROTEIN CBG26694"/>
    <property type="match status" value="1"/>
</dbReference>
<dbReference type="OrthoDB" id="5919961at2759"/>
<dbReference type="Gene3D" id="3.10.10.10">
    <property type="entry name" value="HIV Type 1 Reverse Transcriptase, subunit A, domain 1"/>
    <property type="match status" value="1"/>
</dbReference>
<dbReference type="EC" id="2.7.7.49" evidence="1"/>
<dbReference type="SUPFAM" id="SSF50630">
    <property type="entry name" value="Acid proteases"/>
    <property type="match status" value="1"/>
</dbReference>
<dbReference type="PROSITE" id="PS50878">
    <property type="entry name" value="RT_POL"/>
    <property type="match status" value="1"/>
</dbReference>
<evidence type="ECO:0000259" key="9">
    <source>
        <dbReference type="PROSITE" id="PS50878"/>
    </source>
</evidence>
<dbReference type="GO" id="GO:0004519">
    <property type="term" value="F:endonuclease activity"/>
    <property type="evidence" value="ECO:0007669"/>
    <property type="project" value="UniProtKB-KW"/>
</dbReference>
<evidence type="ECO:0000256" key="2">
    <source>
        <dbReference type="ARBA" id="ARBA00022679"/>
    </source>
</evidence>
<evidence type="ECO:0000256" key="7">
    <source>
        <dbReference type="ARBA" id="ARBA00022918"/>
    </source>
</evidence>
<dbReference type="InterPro" id="IPR021109">
    <property type="entry name" value="Peptidase_aspartic_dom_sf"/>
</dbReference>
<dbReference type="InterPro" id="IPR043502">
    <property type="entry name" value="DNA/RNA_pol_sf"/>
</dbReference>
<dbReference type="GO" id="GO:0003964">
    <property type="term" value="F:RNA-directed DNA polymerase activity"/>
    <property type="evidence" value="ECO:0007669"/>
    <property type="project" value="UniProtKB-KW"/>
</dbReference>